<evidence type="ECO:0000256" key="1">
    <source>
        <dbReference type="SAM" id="MobiDB-lite"/>
    </source>
</evidence>
<reference evidence="2 3" key="1">
    <citation type="submission" date="2016-11" db="EMBL/GenBank/DDBJ databases">
        <authorList>
            <person name="Jaros S."/>
            <person name="Januszkiewicz K."/>
            <person name="Wedrychowicz H."/>
        </authorList>
    </citation>
    <scope>NUCLEOTIDE SEQUENCE [LARGE SCALE GENOMIC DNA]</scope>
    <source>
        <strain evidence="2 3">GAS138</strain>
    </source>
</reference>
<dbReference type="Proteomes" id="UP000189796">
    <property type="component" value="Chromosome I"/>
</dbReference>
<gene>
    <name evidence="2" type="ORF">SAMN05443248_4354</name>
</gene>
<feature type="region of interest" description="Disordered" evidence="1">
    <location>
        <begin position="42"/>
        <end position="82"/>
    </location>
</feature>
<accession>A0A1M5RTW7</accession>
<evidence type="ECO:0000313" key="3">
    <source>
        <dbReference type="Proteomes" id="UP000189796"/>
    </source>
</evidence>
<dbReference type="EMBL" id="LT670817">
    <property type="protein sequence ID" value="SHH29498.1"/>
    <property type="molecule type" value="Genomic_DNA"/>
</dbReference>
<name>A0A1M5RTW7_9BRAD</name>
<protein>
    <submittedName>
        <fullName evidence="2">Uncharacterized protein</fullName>
    </submittedName>
</protein>
<sequence>MDTRPDTDHNHERAVMTCTGFVFRTRPCGTNANSEAAGAATVELDTASPAEMGRPGAGLSRLRPMRATRRSENPGPAVLRQN</sequence>
<organism evidence="2 3">
    <name type="scientific">Bradyrhizobium erythrophlei</name>
    <dbReference type="NCBI Taxonomy" id="1437360"/>
    <lineage>
        <taxon>Bacteria</taxon>
        <taxon>Pseudomonadati</taxon>
        <taxon>Pseudomonadota</taxon>
        <taxon>Alphaproteobacteria</taxon>
        <taxon>Hyphomicrobiales</taxon>
        <taxon>Nitrobacteraceae</taxon>
        <taxon>Bradyrhizobium</taxon>
    </lineage>
</organism>
<proteinExistence type="predicted"/>
<evidence type="ECO:0000313" key="2">
    <source>
        <dbReference type="EMBL" id="SHH29498.1"/>
    </source>
</evidence>
<dbReference type="AlphaFoldDB" id="A0A1M5RTW7"/>